<reference evidence="1" key="1">
    <citation type="submission" date="2021-01" db="EMBL/GenBank/DDBJ databases">
        <authorList>
            <person name="Corre E."/>
            <person name="Pelletier E."/>
            <person name="Niang G."/>
            <person name="Scheremetjew M."/>
            <person name="Finn R."/>
            <person name="Kale V."/>
            <person name="Holt S."/>
            <person name="Cochrane G."/>
            <person name="Meng A."/>
            <person name="Brown T."/>
            <person name="Cohen L."/>
        </authorList>
    </citation>
    <scope>NUCLEOTIDE SEQUENCE</scope>
    <source>
        <strain evidence="1">RCC1130</strain>
    </source>
</reference>
<dbReference type="EMBL" id="HBER01023257">
    <property type="protein sequence ID" value="CAD8536341.1"/>
    <property type="molecule type" value="Transcribed_RNA"/>
</dbReference>
<dbReference type="InterPro" id="IPR036514">
    <property type="entry name" value="SGNH_hydro_sf"/>
</dbReference>
<proteinExistence type="predicted"/>
<name>A0A7S0NVK0_9EUKA</name>
<protein>
    <recommendedName>
        <fullName evidence="2">SGNH hydrolase-type esterase domain-containing protein</fullName>
    </recommendedName>
</protein>
<evidence type="ECO:0008006" key="2">
    <source>
        <dbReference type="Google" id="ProtNLM"/>
    </source>
</evidence>
<dbReference type="SUPFAM" id="SSF52266">
    <property type="entry name" value="SGNH hydrolase"/>
    <property type="match status" value="1"/>
</dbReference>
<dbReference type="AlphaFoldDB" id="A0A7S0NVK0"/>
<organism evidence="1">
    <name type="scientific">Calcidiscus leptoporus</name>
    <dbReference type="NCBI Taxonomy" id="127549"/>
    <lineage>
        <taxon>Eukaryota</taxon>
        <taxon>Haptista</taxon>
        <taxon>Haptophyta</taxon>
        <taxon>Prymnesiophyceae</taxon>
        <taxon>Coccolithales</taxon>
        <taxon>Calcidiscaceae</taxon>
        <taxon>Calcidiscus</taxon>
    </lineage>
</organism>
<gene>
    <name evidence="1" type="ORF">CLEP1334_LOCUS11621</name>
</gene>
<dbReference type="Gene3D" id="3.40.50.1110">
    <property type="entry name" value="SGNH hydrolase"/>
    <property type="match status" value="1"/>
</dbReference>
<evidence type="ECO:0000313" key="1">
    <source>
        <dbReference type="EMBL" id="CAD8536341.1"/>
    </source>
</evidence>
<accession>A0A7S0NVK0</accession>
<sequence length="166" mass="17930">MHPTKCQEFAAGSDTHLAMNTLRSARLAACKSRAVVIGLAPANQGLRRATTLHEAETVASNFLSGLRELVDLVKQRGSVVFLGGVYPNGAYSPQLHAEVLHDVHETMQTWGLPLFNFLSVTENPLAMGQWLPGISADAGHPNTQGHTLMYNAIDISLFANLQCPLI</sequence>